<organism evidence="1 2">
    <name type="scientific">Cryobacterium algoritolerans</name>
    <dbReference type="NCBI Taxonomy" id="1259184"/>
    <lineage>
        <taxon>Bacteria</taxon>
        <taxon>Bacillati</taxon>
        <taxon>Actinomycetota</taxon>
        <taxon>Actinomycetes</taxon>
        <taxon>Micrococcales</taxon>
        <taxon>Microbacteriaceae</taxon>
        <taxon>Cryobacterium</taxon>
    </lineage>
</organism>
<accession>A0A4R8WW75</accession>
<reference evidence="1 2" key="1">
    <citation type="submission" date="2019-03" db="EMBL/GenBank/DDBJ databases">
        <title>Genomics of glacier-inhabiting Cryobacterium strains.</title>
        <authorList>
            <person name="Liu Q."/>
            <person name="Xin Y.-H."/>
        </authorList>
    </citation>
    <scope>NUCLEOTIDE SEQUENCE [LARGE SCALE GENOMIC DNA]</scope>
    <source>
        <strain evidence="1 2">MDT1-3</strain>
    </source>
</reference>
<proteinExistence type="predicted"/>
<sequence length="72" mass="7567">MTQLEAFPDVLDDVGLLGHGFAPFFDVALRSGNLETGEVGDAALWVEDAHEQEAEGAAATAGAGVLARTRRR</sequence>
<dbReference type="Proteomes" id="UP000298412">
    <property type="component" value="Unassembled WGS sequence"/>
</dbReference>
<name>A0A4R8WW75_9MICO</name>
<dbReference type="RefSeq" id="WP_134565981.1">
    <property type="nucleotide sequence ID" value="NZ_SOFP01000027.1"/>
</dbReference>
<gene>
    <name evidence="1" type="ORF">E3O19_05545</name>
</gene>
<keyword evidence="2" id="KW-1185">Reference proteome</keyword>
<evidence type="ECO:0000313" key="1">
    <source>
        <dbReference type="EMBL" id="TFC17954.1"/>
    </source>
</evidence>
<protein>
    <submittedName>
        <fullName evidence="1">Uncharacterized protein</fullName>
    </submittedName>
</protein>
<dbReference type="EMBL" id="SOFP01000027">
    <property type="protein sequence ID" value="TFC17954.1"/>
    <property type="molecule type" value="Genomic_DNA"/>
</dbReference>
<evidence type="ECO:0000313" key="2">
    <source>
        <dbReference type="Proteomes" id="UP000298412"/>
    </source>
</evidence>
<comment type="caution">
    <text evidence="1">The sequence shown here is derived from an EMBL/GenBank/DDBJ whole genome shotgun (WGS) entry which is preliminary data.</text>
</comment>
<dbReference type="AlphaFoldDB" id="A0A4R8WW75"/>